<dbReference type="Pfam" id="PF13558">
    <property type="entry name" value="SbcC_Walker_B"/>
    <property type="match status" value="1"/>
</dbReference>
<feature type="domain" description="Rad50/SbcC-type AAA" evidence="5">
    <location>
        <begin position="5"/>
        <end position="231"/>
    </location>
</feature>
<reference evidence="6 7" key="1">
    <citation type="journal article" date="2021" name="Sci. Rep.">
        <title>The distribution of antibiotic resistance genes in chicken gut microbiota commensals.</title>
        <authorList>
            <person name="Juricova H."/>
            <person name="Matiasovicova J."/>
            <person name="Kubasova T."/>
            <person name="Cejkova D."/>
            <person name="Rychlik I."/>
        </authorList>
    </citation>
    <scope>NUCLEOTIDE SEQUENCE [LARGE SCALE GENOMIC DNA]</scope>
    <source>
        <strain evidence="6 7">An537</strain>
    </source>
</reference>
<feature type="coiled-coil region" evidence="4">
    <location>
        <begin position="310"/>
        <end position="392"/>
    </location>
</feature>
<organism evidence="6 7">
    <name type="scientific">Veillonella magna</name>
    <dbReference type="NCBI Taxonomy" id="464322"/>
    <lineage>
        <taxon>Bacteria</taxon>
        <taxon>Bacillati</taxon>
        <taxon>Bacillota</taxon>
        <taxon>Negativicutes</taxon>
        <taxon>Veillonellales</taxon>
        <taxon>Veillonellaceae</taxon>
        <taxon>Veillonella</taxon>
    </lineage>
</organism>
<sequence length="1064" mass="119455">MKPIQLRMTAFGPFCDTVNICFEDLQGDSLFLITGPTGAGKTTILDAMVYALFGQTSGGLRDGSDMRSDYAGADILTQVEFTFAIGDKEYRLERSPKQWVKKKRGSGLRELPAQAVLYSKQNGAWQEVTTRAQEIKEQVQSIIGFRADQFLQVVLLPQGDFRRLLVAPTSEREELLHSLFRTEIYTRLQELLKQDYDRLYEQAKERVQAQQFILDSLEVKNLQEAVQKATQAESAAKDALTSGEAAKQYWQTVSEGRALTVKRDELQQALETADKLREGLAAHREEQRQRKALIELLPSYEAWYKAVRERDTVLQEADEVKQSITQMEAEATALAEKQQHLSAEEERLAEQAERYEQAHRIVVGSEAIREEIKSLEARRRQHHDKAAQLEAGSDRIRNFAAELETNKETLSTATKEEADVKATHAYLTEIIDILGVAEELRNKVEEWSTLVKHSTDGAAQLTQLQQQYDEAVTAEAYYKQIWHEKESALQAQQAAALAVGLAPGRPCPVCGSCHHPHPAVPGEEVRPDDEARARKDYMTANGATASLRGKLSSAEERQQAWQAEEARRYEGIMRIVTSLQTNLDSYVKVRPDAEEHRAVTVVRERIGAWLSNDTPIHDTTDVAEILDYAQCIAGCAAEIRKEIHALAAALDRLQHQVFTLREAQATKQQRLETMRITYTWESNALAQAKEEDEARWRELAIDDVVAWHRQIDEYGVYCDEYKRQQSSLADERVRLSREDSALTVKRTETKRREESLQQRLAQAKADIEMYLQELSTMPEWEERLAIAKENKTELLQAIDEYDRQWHRNEGVRSETLAALNALPETAVVVSAEEERQAREGWTRAEQEAATHAAEAKRIQQAVDRLTALHKEDEAGAEEREFVYGLSQMASGASEGLKGVTFERYVLGAILEEVVSAANLRLRKLSRGRYTLQRAAFDNSGRGHKGLDLAVFDAYTGAARPANTLSGGETFLASLSLAMGLADCIQSYAGGIHLDTMFIDEGFGTLDADTLEIAMEALVSLQSSGRLVGIVSHVGELQSRIPRHLVVERTAKGSRAYFSGDKASS</sequence>
<comment type="similarity">
    <text evidence="1">Belongs to the SMC family. SbcC subfamily.</text>
</comment>
<dbReference type="EMBL" id="JACJLA010000029">
    <property type="protein sequence ID" value="MBM6913649.1"/>
    <property type="molecule type" value="Genomic_DNA"/>
</dbReference>
<evidence type="ECO:0000259" key="5">
    <source>
        <dbReference type="Pfam" id="PF13476"/>
    </source>
</evidence>
<dbReference type="Pfam" id="PF13476">
    <property type="entry name" value="AAA_23"/>
    <property type="match status" value="1"/>
</dbReference>
<accession>A0ABS2GHJ0</accession>
<comment type="subunit">
    <text evidence="2">Heterodimer of SbcC and SbcD.</text>
</comment>
<dbReference type="InterPro" id="IPR038729">
    <property type="entry name" value="Rad50/SbcC_AAA"/>
</dbReference>
<keyword evidence="7" id="KW-1185">Reference proteome</keyword>
<dbReference type="SUPFAM" id="SSF52540">
    <property type="entry name" value="P-loop containing nucleoside triphosphate hydrolases"/>
    <property type="match status" value="1"/>
</dbReference>
<evidence type="ECO:0000313" key="6">
    <source>
        <dbReference type="EMBL" id="MBM6913649.1"/>
    </source>
</evidence>
<dbReference type="PANTHER" id="PTHR32114">
    <property type="entry name" value="ABC TRANSPORTER ABCH.3"/>
    <property type="match status" value="1"/>
</dbReference>
<evidence type="ECO:0000256" key="1">
    <source>
        <dbReference type="ARBA" id="ARBA00006930"/>
    </source>
</evidence>
<evidence type="ECO:0000256" key="4">
    <source>
        <dbReference type="SAM" id="Coils"/>
    </source>
</evidence>
<dbReference type="RefSeq" id="WP_239448072.1">
    <property type="nucleotide sequence ID" value="NZ_JACJLA010000029.1"/>
</dbReference>
<evidence type="ECO:0000256" key="2">
    <source>
        <dbReference type="ARBA" id="ARBA00011322"/>
    </source>
</evidence>
<feature type="coiled-coil region" evidence="4">
    <location>
        <begin position="200"/>
        <end position="239"/>
    </location>
</feature>
<dbReference type="InterPro" id="IPR027417">
    <property type="entry name" value="P-loop_NTPase"/>
</dbReference>
<keyword evidence="4" id="KW-0175">Coiled coil</keyword>
<proteinExistence type="inferred from homology"/>
<feature type="coiled-coil region" evidence="4">
    <location>
        <begin position="718"/>
        <end position="804"/>
    </location>
</feature>
<dbReference type="Proteomes" id="UP000707138">
    <property type="component" value="Unassembled WGS sequence"/>
</dbReference>
<dbReference type="Gene3D" id="3.40.50.300">
    <property type="entry name" value="P-loop containing nucleotide triphosphate hydrolases"/>
    <property type="match status" value="2"/>
</dbReference>
<name>A0ABS2GHJ0_9FIRM</name>
<gene>
    <name evidence="6" type="ORF">H6A01_10040</name>
</gene>
<evidence type="ECO:0000256" key="3">
    <source>
        <dbReference type="ARBA" id="ARBA00013368"/>
    </source>
</evidence>
<evidence type="ECO:0000313" key="7">
    <source>
        <dbReference type="Proteomes" id="UP000707138"/>
    </source>
</evidence>
<comment type="caution">
    <text evidence="6">The sequence shown here is derived from an EMBL/GenBank/DDBJ whole genome shotgun (WGS) entry which is preliminary data.</text>
</comment>
<protein>
    <recommendedName>
        <fullName evidence="3">Nuclease SbcCD subunit C</fullName>
    </recommendedName>
</protein>
<dbReference type="PANTHER" id="PTHR32114:SF2">
    <property type="entry name" value="ABC TRANSPORTER ABCH.3"/>
    <property type="match status" value="1"/>
</dbReference>